<feature type="non-terminal residue" evidence="2">
    <location>
        <position position="96"/>
    </location>
</feature>
<proteinExistence type="predicted"/>
<feature type="region of interest" description="Disordered" evidence="1">
    <location>
        <begin position="15"/>
        <end position="96"/>
    </location>
</feature>
<comment type="caution">
    <text evidence="2">The sequence shown here is derived from an EMBL/GenBank/DDBJ whole genome shotgun (WGS) entry which is preliminary data.</text>
</comment>
<protein>
    <submittedName>
        <fullName evidence="2">Uncharacterized protein</fullName>
    </submittedName>
</protein>
<evidence type="ECO:0000256" key="1">
    <source>
        <dbReference type="SAM" id="MobiDB-lite"/>
    </source>
</evidence>
<feature type="compositionally biased region" description="Basic and acidic residues" evidence="1">
    <location>
        <begin position="53"/>
        <end position="76"/>
    </location>
</feature>
<dbReference type="AlphaFoldDB" id="X1ABV0"/>
<gene>
    <name evidence="2" type="ORF">S01H4_21352</name>
</gene>
<dbReference type="EMBL" id="BART01009663">
    <property type="protein sequence ID" value="GAG79369.1"/>
    <property type="molecule type" value="Genomic_DNA"/>
</dbReference>
<organism evidence="2">
    <name type="scientific">marine sediment metagenome</name>
    <dbReference type="NCBI Taxonomy" id="412755"/>
    <lineage>
        <taxon>unclassified sequences</taxon>
        <taxon>metagenomes</taxon>
        <taxon>ecological metagenomes</taxon>
    </lineage>
</organism>
<feature type="compositionally biased region" description="Basic and acidic residues" evidence="1">
    <location>
        <begin position="85"/>
        <end position="96"/>
    </location>
</feature>
<name>X1ABV0_9ZZZZ</name>
<sequence length="96" mass="11420">MNVNKWFNLSEFGNDYDDWSDNDFPDDWNDEGADIEYLDDDDDNELPNDWDDVLNRESGEEKANEIENNRNDKLNGEVEEGEEEGYLKKTEEEIYK</sequence>
<accession>X1ABV0</accession>
<reference evidence="2" key="1">
    <citation type="journal article" date="2014" name="Front. Microbiol.">
        <title>High frequency of phylogenetically diverse reductive dehalogenase-homologous genes in deep subseafloor sedimentary metagenomes.</title>
        <authorList>
            <person name="Kawai M."/>
            <person name="Futagami T."/>
            <person name="Toyoda A."/>
            <person name="Takaki Y."/>
            <person name="Nishi S."/>
            <person name="Hori S."/>
            <person name="Arai W."/>
            <person name="Tsubouchi T."/>
            <person name="Morono Y."/>
            <person name="Uchiyama I."/>
            <person name="Ito T."/>
            <person name="Fujiyama A."/>
            <person name="Inagaki F."/>
            <person name="Takami H."/>
        </authorList>
    </citation>
    <scope>NUCLEOTIDE SEQUENCE</scope>
    <source>
        <strain evidence="2">Expedition CK06-06</strain>
    </source>
</reference>
<evidence type="ECO:0000313" key="2">
    <source>
        <dbReference type="EMBL" id="GAG79369.1"/>
    </source>
</evidence>
<feature type="compositionally biased region" description="Acidic residues" evidence="1">
    <location>
        <begin position="15"/>
        <end position="52"/>
    </location>
</feature>